<reference evidence="2 3" key="1">
    <citation type="submission" date="2011-02" db="EMBL/GenBank/DDBJ databases">
        <authorList>
            <person name="Muzny D."/>
            <person name="Qin X."/>
            <person name="Deng J."/>
            <person name="Jiang H."/>
            <person name="Liu Y."/>
            <person name="Qu J."/>
            <person name="Song X.-Z."/>
            <person name="Zhang L."/>
            <person name="Thornton R."/>
            <person name="Coyle M."/>
            <person name="Francisco L."/>
            <person name="Jackson L."/>
            <person name="Javaid M."/>
            <person name="Korchina V."/>
            <person name="Kovar C."/>
            <person name="Mata R."/>
            <person name="Mathew T."/>
            <person name="Ngo R."/>
            <person name="Nguyen L."/>
            <person name="Nguyen N."/>
            <person name="Okwuonu G."/>
            <person name="Ongeri F."/>
            <person name="Pham C."/>
            <person name="Simmons D."/>
            <person name="Wilczek-Boney K."/>
            <person name="Hale W."/>
            <person name="Jakkamsetti A."/>
            <person name="Pham P."/>
            <person name="Ruth R."/>
            <person name="San Lucas F."/>
            <person name="Warren J."/>
            <person name="Zhang J."/>
            <person name="Zhao Z."/>
            <person name="Zhou C."/>
            <person name="Zhu D."/>
            <person name="Lee S."/>
            <person name="Bess C."/>
            <person name="Blankenburg K."/>
            <person name="Forbes L."/>
            <person name="Fu Q."/>
            <person name="Gubbala S."/>
            <person name="Hirani K."/>
            <person name="Jayaseelan J.C."/>
            <person name="Lara F."/>
            <person name="Munidasa M."/>
            <person name="Palculict T."/>
            <person name="Patil S."/>
            <person name="Pu L.-L."/>
            <person name="Saada N."/>
            <person name="Tang L."/>
            <person name="Weissenberger G."/>
            <person name="Zhu Y."/>
            <person name="Hemphill L."/>
            <person name="Shang Y."/>
            <person name="Youmans B."/>
            <person name="Ayvaz T."/>
            <person name="Ross M."/>
            <person name="Santibanez J."/>
            <person name="Aqrawi P."/>
            <person name="Gross S."/>
            <person name="Joshi V."/>
            <person name="Fowler G."/>
            <person name="Nazareth L."/>
            <person name="Reid J."/>
            <person name="Worley K."/>
            <person name="Petrosino J."/>
            <person name="Highlander S."/>
            <person name="Gibbs R."/>
        </authorList>
    </citation>
    <scope>NUCLEOTIDE SEQUENCE [LARGE SCALE GENOMIC DNA]</scope>
    <source>
        <strain evidence="2 3">SK150</strain>
    </source>
</reference>
<dbReference type="AlphaFoldDB" id="F0ILS6"/>
<name>F0ILS6_STRSA</name>
<dbReference type="EMBL" id="AEXY01000010">
    <property type="protein sequence ID" value="EGD36610.1"/>
    <property type="molecule type" value="Genomic_DNA"/>
</dbReference>
<evidence type="ECO:0000313" key="3">
    <source>
        <dbReference type="Proteomes" id="UP000003530"/>
    </source>
</evidence>
<dbReference type="PATRIC" id="fig|888811.3.peg.1062"/>
<protein>
    <submittedName>
        <fullName evidence="2">Uncharacterized protein</fullName>
    </submittedName>
</protein>
<proteinExistence type="predicted"/>
<gene>
    <name evidence="2" type="ORF">HMPREF9383_1078</name>
</gene>
<comment type="caution">
    <text evidence="2">The sequence shown here is derived from an EMBL/GenBank/DDBJ whole genome shotgun (WGS) entry which is preliminary data.</text>
</comment>
<keyword evidence="1" id="KW-1133">Transmembrane helix</keyword>
<dbReference type="Proteomes" id="UP000003530">
    <property type="component" value="Unassembled WGS sequence"/>
</dbReference>
<keyword evidence="1" id="KW-0472">Membrane</keyword>
<keyword evidence="1" id="KW-0812">Transmembrane</keyword>
<organism evidence="2 3">
    <name type="scientific">Streptococcus sanguinis SK150</name>
    <dbReference type="NCBI Taxonomy" id="888811"/>
    <lineage>
        <taxon>Bacteria</taxon>
        <taxon>Bacillati</taxon>
        <taxon>Bacillota</taxon>
        <taxon>Bacilli</taxon>
        <taxon>Lactobacillales</taxon>
        <taxon>Streptococcaceae</taxon>
        <taxon>Streptococcus</taxon>
    </lineage>
</organism>
<feature type="transmembrane region" description="Helical" evidence="1">
    <location>
        <begin position="45"/>
        <end position="67"/>
    </location>
</feature>
<accession>F0ILS6</accession>
<evidence type="ECO:0000256" key="1">
    <source>
        <dbReference type="SAM" id="Phobius"/>
    </source>
</evidence>
<evidence type="ECO:0000313" key="2">
    <source>
        <dbReference type="EMBL" id="EGD36610.1"/>
    </source>
</evidence>
<dbReference type="HOGENOM" id="CLU_2756259_0_0_9"/>
<sequence length="70" mass="8075">MYRRLGTKKTFVLLLLLYALGAIESYHAYLAPSLLTDWYDAYAKIFFISRNGLFSTPGFIYLGYFLADYG</sequence>